<reference evidence="1 2" key="1">
    <citation type="submission" date="2019-07" db="EMBL/GenBank/DDBJ databases">
        <title>Genomics analysis of Aphanomyces spp. identifies a new class of oomycete effector associated with host adaptation.</title>
        <authorList>
            <person name="Gaulin E."/>
        </authorList>
    </citation>
    <scope>NUCLEOTIDE SEQUENCE [LARGE SCALE GENOMIC DNA]</scope>
    <source>
        <strain evidence="1 2">ATCC 201684</strain>
    </source>
</reference>
<dbReference type="AlphaFoldDB" id="A0A6G0X5Z0"/>
<sequence length="269" mass="30991">MSIRAAAEAIDVPYSCVSNWKREQTKLLAFKGNKNKAKNLPGAGRKQILPDPEALLDFMNCRRHQERALTCTHMIQFLKRTQHQWLEQYLARQKAGCGYDNLHSVLQDFCTRNGYSYQQACPAKRTISDLVAELFHKKYGMYTPDREFNVDETAIQFNMAPRYIWSPRGGNANLASGEKHSYRMTAVLTIRADGLKLPILFVIRGAVGGIIDTKEVPHFPTDHFYAMQKKAWMDSEVWQQYLWCVLGERVQGKSVLVLSARMESRQRRK</sequence>
<evidence type="ECO:0000313" key="1">
    <source>
        <dbReference type="EMBL" id="KAF0735413.1"/>
    </source>
</evidence>
<gene>
    <name evidence="1" type="ORF">Ae201684_008103</name>
</gene>
<evidence type="ECO:0008006" key="3">
    <source>
        <dbReference type="Google" id="ProtNLM"/>
    </source>
</evidence>
<evidence type="ECO:0000313" key="2">
    <source>
        <dbReference type="Proteomes" id="UP000481153"/>
    </source>
</evidence>
<name>A0A6G0X5Z0_9STRA</name>
<accession>A0A6G0X5Z0</accession>
<comment type="caution">
    <text evidence="1">The sequence shown here is derived from an EMBL/GenBank/DDBJ whole genome shotgun (WGS) entry which is preliminary data.</text>
</comment>
<organism evidence="1 2">
    <name type="scientific">Aphanomyces euteiches</name>
    <dbReference type="NCBI Taxonomy" id="100861"/>
    <lineage>
        <taxon>Eukaryota</taxon>
        <taxon>Sar</taxon>
        <taxon>Stramenopiles</taxon>
        <taxon>Oomycota</taxon>
        <taxon>Saprolegniomycetes</taxon>
        <taxon>Saprolegniales</taxon>
        <taxon>Verrucalvaceae</taxon>
        <taxon>Aphanomyces</taxon>
    </lineage>
</organism>
<keyword evidence="2" id="KW-1185">Reference proteome</keyword>
<dbReference type="VEuPathDB" id="FungiDB:AeMF1_006283"/>
<proteinExistence type="predicted"/>
<dbReference type="EMBL" id="VJMJ01000098">
    <property type="protein sequence ID" value="KAF0735413.1"/>
    <property type="molecule type" value="Genomic_DNA"/>
</dbReference>
<dbReference type="Proteomes" id="UP000481153">
    <property type="component" value="Unassembled WGS sequence"/>
</dbReference>
<protein>
    <recommendedName>
        <fullName evidence="3">DDE-1 domain-containing protein</fullName>
    </recommendedName>
</protein>